<dbReference type="PANTHER" id="PTHR46082:SF11">
    <property type="entry name" value="AAA+ ATPASE DOMAIN-CONTAINING PROTEIN-RELATED"/>
    <property type="match status" value="1"/>
</dbReference>
<protein>
    <submittedName>
        <fullName evidence="1">Uncharacterized protein</fullName>
    </submittedName>
</protein>
<name>A0A5N7CHQ3_PETAA</name>
<dbReference type="Gene3D" id="3.40.50.1580">
    <property type="entry name" value="Nucleoside phosphorylase domain"/>
    <property type="match status" value="1"/>
</dbReference>
<dbReference type="Proteomes" id="UP000326877">
    <property type="component" value="Unassembled WGS sequence"/>
</dbReference>
<accession>A0A5N7CHQ3</accession>
<organism evidence="1">
    <name type="scientific">Petromyces alliaceus</name>
    <name type="common">Aspergillus alliaceus</name>
    <dbReference type="NCBI Taxonomy" id="209559"/>
    <lineage>
        <taxon>Eukaryota</taxon>
        <taxon>Fungi</taxon>
        <taxon>Dikarya</taxon>
        <taxon>Ascomycota</taxon>
        <taxon>Pezizomycotina</taxon>
        <taxon>Eurotiomycetes</taxon>
        <taxon>Eurotiomycetidae</taxon>
        <taxon>Eurotiales</taxon>
        <taxon>Aspergillaceae</taxon>
        <taxon>Aspergillus</taxon>
        <taxon>Aspergillus subgen. Circumdati</taxon>
    </lineage>
</organism>
<reference evidence="1" key="1">
    <citation type="submission" date="2019-04" db="EMBL/GenBank/DDBJ databases">
        <title>Friends and foes A comparative genomics studyof 23 Aspergillus species from section Flavi.</title>
        <authorList>
            <consortium name="DOE Joint Genome Institute"/>
            <person name="Kjaerbolling I."/>
            <person name="Vesth T."/>
            <person name="Frisvad J.C."/>
            <person name="Nybo J.L."/>
            <person name="Theobald S."/>
            <person name="Kildgaard S."/>
            <person name="Isbrandt T."/>
            <person name="Kuo A."/>
            <person name="Sato A."/>
            <person name="Lyhne E.K."/>
            <person name="Kogle M.E."/>
            <person name="Wiebenga A."/>
            <person name="Kun R.S."/>
            <person name="Lubbers R.J."/>
            <person name="Makela M.R."/>
            <person name="Barry K."/>
            <person name="Chovatia M."/>
            <person name="Clum A."/>
            <person name="Daum C."/>
            <person name="Haridas S."/>
            <person name="He G."/>
            <person name="LaButti K."/>
            <person name="Lipzen A."/>
            <person name="Mondo S."/>
            <person name="Riley R."/>
            <person name="Salamov A."/>
            <person name="Simmons B.A."/>
            <person name="Magnuson J.K."/>
            <person name="Henrissat B."/>
            <person name="Mortensen U.H."/>
            <person name="Larsen T.O."/>
            <person name="Devries R.P."/>
            <person name="Grigoriev I.V."/>
            <person name="Machida M."/>
            <person name="Baker S.E."/>
            <person name="Andersen M.R."/>
        </authorList>
    </citation>
    <scope>NUCLEOTIDE SEQUENCE [LARGE SCALE GENOMIC DNA]</scope>
    <source>
        <strain evidence="1">IBT 14317</strain>
    </source>
</reference>
<dbReference type="EMBL" id="ML735228">
    <property type="protein sequence ID" value="KAE8393686.1"/>
    <property type="molecule type" value="Genomic_DNA"/>
</dbReference>
<evidence type="ECO:0000313" key="1">
    <source>
        <dbReference type="EMBL" id="KAE8393686.1"/>
    </source>
</evidence>
<sequence length="142" mass="15514">MLRSFSNIRLGLMVGIGGGVPSDERHDGIRLCNFVVSAPGNSIGSVFHYDFGKRVQDQTFQPTAALNQPPEFLLSAANDAPTEFDEDNPGLEASIKDALEKKPQLKQEYGRPDPASDRLYPSCYVVHPVDSKGVKQFVALAH</sequence>
<dbReference type="AlphaFoldDB" id="A0A5N7CHQ3"/>
<dbReference type="PANTHER" id="PTHR46082">
    <property type="entry name" value="ATP/GTP-BINDING PROTEIN-RELATED"/>
    <property type="match status" value="1"/>
</dbReference>
<gene>
    <name evidence="1" type="ORF">BDV23DRAFT_149059</name>
</gene>
<dbReference type="GO" id="GO:0009116">
    <property type="term" value="P:nucleoside metabolic process"/>
    <property type="evidence" value="ECO:0007669"/>
    <property type="project" value="InterPro"/>
</dbReference>
<dbReference type="OrthoDB" id="1577640at2759"/>
<dbReference type="InterPro" id="IPR053137">
    <property type="entry name" value="NLR-like"/>
</dbReference>
<proteinExistence type="predicted"/>
<dbReference type="InterPro" id="IPR035994">
    <property type="entry name" value="Nucleoside_phosphorylase_sf"/>
</dbReference>
<dbReference type="GO" id="GO:0003824">
    <property type="term" value="F:catalytic activity"/>
    <property type="evidence" value="ECO:0007669"/>
    <property type="project" value="InterPro"/>
</dbReference>